<evidence type="ECO:0000313" key="1">
    <source>
        <dbReference type="EMBL" id="GGG03587.1"/>
    </source>
</evidence>
<organism evidence="1 2">
    <name type="scientific">Paenibacillus aceti</name>
    <dbReference type="NCBI Taxonomy" id="1820010"/>
    <lineage>
        <taxon>Bacteria</taxon>
        <taxon>Bacillati</taxon>
        <taxon>Bacillota</taxon>
        <taxon>Bacilli</taxon>
        <taxon>Bacillales</taxon>
        <taxon>Paenibacillaceae</taxon>
        <taxon>Paenibacillus</taxon>
    </lineage>
</organism>
<accession>A0ABQ1VYA6</accession>
<proteinExistence type="predicted"/>
<name>A0ABQ1VYA6_9BACL</name>
<gene>
    <name evidence="1" type="ORF">GCM10010913_26750</name>
</gene>
<protein>
    <submittedName>
        <fullName evidence="1">Uncharacterized protein</fullName>
    </submittedName>
</protein>
<dbReference type="EMBL" id="BMIW01000018">
    <property type="protein sequence ID" value="GGG03587.1"/>
    <property type="molecule type" value="Genomic_DNA"/>
</dbReference>
<comment type="caution">
    <text evidence="1">The sequence shown here is derived from an EMBL/GenBank/DDBJ whole genome shotgun (WGS) entry which is preliminary data.</text>
</comment>
<reference evidence="2" key="1">
    <citation type="journal article" date="2019" name="Int. J. Syst. Evol. Microbiol.">
        <title>The Global Catalogue of Microorganisms (GCM) 10K type strain sequencing project: providing services to taxonomists for standard genome sequencing and annotation.</title>
        <authorList>
            <consortium name="The Broad Institute Genomics Platform"/>
            <consortium name="The Broad Institute Genome Sequencing Center for Infectious Disease"/>
            <person name="Wu L."/>
            <person name="Ma J."/>
        </authorList>
    </citation>
    <scope>NUCLEOTIDE SEQUENCE [LARGE SCALE GENOMIC DNA]</scope>
    <source>
        <strain evidence="2">CGMCC 1.15420</strain>
    </source>
</reference>
<dbReference type="Proteomes" id="UP000608420">
    <property type="component" value="Unassembled WGS sequence"/>
</dbReference>
<keyword evidence="2" id="KW-1185">Reference proteome</keyword>
<evidence type="ECO:0000313" key="2">
    <source>
        <dbReference type="Proteomes" id="UP000608420"/>
    </source>
</evidence>
<sequence>MPSPLLTVRVARSAESSFFCENPNARLIEYRLLKSNRFLKNADKMPGPTSLKGLGLKSIGFVYAVRLTNLRERR</sequence>